<proteinExistence type="inferred from homology"/>
<keyword evidence="2" id="KW-0808">Transferase</keyword>
<dbReference type="OrthoDB" id="2119228at2759"/>
<evidence type="ECO:0000256" key="1">
    <source>
        <dbReference type="ARBA" id="ARBA00005406"/>
    </source>
</evidence>
<dbReference type="GO" id="GO:0016740">
    <property type="term" value="F:transferase activity"/>
    <property type="evidence" value="ECO:0007669"/>
    <property type="project" value="UniProtKB-KW"/>
</dbReference>
<dbReference type="AlphaFoldDB" id="A0A2V1E6J6"/>
<feature type="compositionally biased region" description="Polar residues" evidence="6">
    <location>
        <begin position="66"/>
        <end position="75"/>
    </location>
</feature>
<feature type="signal peptide" evidence="7">
    <location>
        <begin position="1"/>
        <end position="21"/>
    </location>
</feature>
<keyword evidence="4" id="KW-0520">NAD</keyword>
<reference evidence="8 9" key="1">
    <citation type="journal article" date="2018" name="Sci. Rep.">
        <title>Comparative genomics provides insights into the lifestyle and reveals functional heterogeneity of dark septate endophytic fungi.</title>
        <authorList>
            <person name="Knapp D.G."/>
            <person name="Nemeth J.B."/>
            <person name="Barry K."/>
            <person name="Hainaut M."/>
            <person name="Henrissat B."/>
            <person name="Johnson J."/>
            <person name="Kuo A."/>
            <person name="Lim J.H.P."/>
            <person name="Lipzen A."/>
            <person name="Nolan M."/>
            <person name="Ohm R.A."/>
            <person name="Tamas L."/>
            <person name="Grigoriev I.V."/>
            <person name="Spatafora J.W."/>
            <person name="Nagy L.G."/>
            <person name="Kovacs G.M."/>
        </authorList>
    </citation>
    <scope>NUCLEOTIDE SEQUENCE [LARGE SCALE GENOMIC DNA]</scope>
    <source>
        <strain evidence="8 9">DSE2036</strain>
    </source>
</reference>
<feature type="chain" id="PRO_5015841362" description="ADP-ribosylation" evidence="7">
    <location>
        <begin position="22"/>
        <end position="224"/>
    </location>
</feature>
<keyword evidence="7" id="KW-0732">Signal</keyword>
<organism evidence="8 9">
    <name type="scientific">Periconia macrospinosa</name>
    <dbReference type="NCBI Taxonomy" id="97972"/>
    <lineage>
        <taxon>Eukaryota</taxon>
        <taxon>Fungi</taxon>
        <taxon>Dikarya</taxon>
        <taxon>Ascomycota</taxon>
        <taxon>Pezizomycotina</taxon>
        <taxon>Dothideomycetes</taxon>
        <taxon>Pleosporomycetidae</taxon>
        <taxon>Pleosporales</taxon>
        <taxon>Massarineae</taxon>
        <taxon>Periconiaceae</taxon>
        <taxon>Periconia</taxon>
    </lineage>
</organism>
<dbReference type="GO" id="GO:0016020">
    <property type="term" value="C:membrane"/>
    <property type="evidence" value="ECO:0007669"/>
    <property type="project" value="UniProtKB-ARBA"/>
</dbReference>
<keyword evidence="3" id="KW-0378">Hydrolase</keyword>
<dbReference type="STRING" id="97972.A0A2V1E6J6"/>
<evidence type="ECO:0000256" key="6">
    <source>
        <dbReference type="SAM" id="MobiDB-lite"/>
    </source>
</evidence>
<evidence type="ECO:0000313" key="9">
    <source>
        <dbReference type="Proteomes" id="UP000244855"/>
    </source>
</evidence>
<comment type="similarity">
    <text evidence="1">Belongs to the ADP-ribosyl cyclase family.</text>
</comment>
<dbReference type="InterPro" id="IPR003193">
    <property type="entry name" value="ADP-ribosyl_cyclase"/>
</dbReference>
<keyword evidence="5" id="KW-1015">Disulfide bond</keyword>
<dbReference type="EMBL" id="KZ805318">
    <property type="protein sequence ID" value="PVI04900.1"/>
    <property type="molecule type" value="Genomic_DNA"/>
</dbReference>
<gene>
    <name evidence="8" type="ORF">DM02DRAFT_624681</name>
</gene>
<dbReference type="Proteomes" id="UP000244855">
    <property type="component" value="Unassembled WGS sequence"/>
</dbReference>
<evidence type="ECO:0000256" key="4">
    <source>
        <dbReference type="ARBA" id="ARBA00023027"/>
    </source>
</evidence>
<keyword evidence="9" id="KW-1185">Reference proteome</keyword>
<dbReference type="SUPFAM" id="SSF52309">
    <property type="entry name" value="N-(deoxy)ribosyltransferase-like"/>
    <property type="match status" value="1"/>
</dbReference>
<feature type="compositionally biased region" description="Low complexity" evidence="6">
    <location>
        <begin position="47"/>
        <end position="65"/>
    </location>
</feature>
<evidence type="ECO:0000256" key="2">
    <source>
        <dbReference type="ARBA" id="ARBA00022679"/>
    </source>
</evidence>
<evidence type="ECO:0000313" key="8">
    <source>
        <dbReference type="EMBL" id="PVI04900.1"/>
    </source>
</evidence>
<evidence type="ECO:0000256" key="5">
    <source>
        <dbReference type="ARBA" id="ARBA00023157"/>
    </source>
</evidence>
<evidence type="ECO:0000256" key="7">
    <source>
        <dbReference type="SAM" id="SignalP"/>
    </source>
</evidence>
<name>A0A2V1E6J6_9PLEO</name>
<dbReference type="Pfam" id="PF02267">
    <property type="entry name" value="Rib_hydrolayse"/>
    <property type="match status" value="1"/>
</dbReference>
<sequence length="224" mass="24321">MQILTLLSTILLALLAITSIANPIAIRNGDLGAEVAVLDTRAKKTSAASPKVPTKTTAKVSSTATRKQSATSIQKTTASRTASPTPAIKLATIADCKAQMTVGKDTTLFYSVVRSQVARDTIEKYPYLKNYVTLRSRWKNPKWPDQFTVGVSDTTAKKFWDTASQALAEMSSGTAYVLLPAGKGTEWKKGTVWDRVEWPNLPKGLKVIRINPDDPNAQEVIRAG</sequence>
<accession>A0A2V1E6J6</accession>
<evidence type="ECO:0000256" key="3">
    <source>
        <dbReference type="ARBA" id="ARBA00022801"/>
    </source>
</evidence>
<evidence type="ECO:0008006" key="10">
    <source>
        <dbReference type="Google" id="ProtNLM"/>
    </source>
</evidence>
<dbReference type="GO" id="GO:0061809">
    <property type="term" value="F:NAD+ nucleosidase activity, cyclic ADP-ribose generating"/>
    <property type="evidence" value="ECO:0007669"/>
    <property type="project" value="InterPro"/>
</dbReference>
<protein>
    <recommendedName>
        <fullName evidence="10">ADP-ribosylation</fullName>
    </recommendedName>
</protein>
<feature type="region of interest" description="Disordered" evidence="6">
    <location>
        <begin position="46"/>
        <end position="80"/>
    </location>
</feature>